<gene>
    <name evidence="1" type="ORF">BDN72DRAFT_831085</name>
</gene>
<name>A0ACD3BF15_9AGAR</name>
<organism evidence="1 2">
    <name type="scientific">Pluteus cervinus</name>
    <dbReference type="NCBI Taxonomy" id="181527"/>
    <lineage>
        <taxon>Eukaryota</taxon>
        <taxon>Fungi</taxon>
        <taxon>Dikarya</taxon>
        <taxon>Basidiomycota</taxon>
        <taxon>Agaricomycotina</taxon>
        <taxon>Agaricomycetes</taxon>
        <taxon>Agaricomycetidae</taxon>
        <taxon>Agaricales</taxon>
        <taxon>Pluteineae</taxon>
        <taxon>Pluteaceae</taxon>
        <taxon>Pluteus</taxon>
    </lineage>
</organism>
<evidence type="ECO:0000313" key="1">
    <source>
        <dbReference type="EMBL" id="TFK76511.1"/>
    </source>
</evidence>
<evidence type="ECO:0000313" key="2">
    <source>
        <dbReference type="Proteomes" id="UP000308600"/>
    </source>
</evidence>
<sequence>MGVAVLNFNLNREDFDSLSGPDELSTGANGCQSSSACVHCKSLKVRCDFTPGEKVCQRCQLGNIRCVPRTRKKRKPAPTHEDLQERAQNQDRQIEAILRQLDKLRASHKVKDLLAKVPLEHSGFTNIKISSEIEPSAIESASLSYFGSASPEIEHTCPDIVKYCDLYPEDILDLFSIFFERINPYFSILDPELHTVFNLIWRAPFLFTVICVTASRYYEGRSGLFDMAKDFARDAASRALIDGSKSLDVCQAYLLMAVYPVPKKKWAEDKSWLLMGVAIRMALELGLHQPPPPDCSEREALNRMRTWLNCYCVDGSHAIQFGKMPMLRLDDYLARNSRTWYKSSGLNLPFDVHLCGYVQIILLMADWRRYVGEGDLRQRIVDGLDITGAALEKQRQLDEEMDVWKVNYFEDLNLHPLPICLYRGNTTQLITAYLRLVVLSLSFQHLALDGFHSHSMALTVLNTSMDAANTVIQIMLERLYPTGYLRYAMAANFLYVSFAAAFLINLLRPNFRSLLDEERQHSIIATVRRLIDVLGSKDVAVDDRHMPALYSRFLSSLLKRYTDDEDRIEDSEDTYDNLPDSNTPQFPAASWPDVFNPGYTSLAESSYLSGQEGTADMDFSLAHFLKTVSENPTPIVNTTTPAIYDPSGMQWGSQAEAEWNSCSQDFWRQFAGQSRAY</sequence>
<reference evidence="1 2" key="1">
    <citation type="journal article" date="2019" name="Nat. Ecol. Evol.">
        <title>Megaphylogeny resolves global patterns of mushroom evolution.</title>
        <authorList>
            <person name="Varga T."/>
            <person name="Krizsan K."/>
            <person name="Foldi C."/>
            <person name="Dima B."/>
            <person name="Sanchez-Garcia M."/>
            <person name="Sanchez-Ramirez S."/>
            <person name="Szollosi G.J."/>
            <person name="Szarkandi J.G."/>
            <person name="Papp V."/>
            <person name="Albert L."/>
            <person name="Andreopoulos W."/>
            <person name="Angelini C."/>
            <person name="Antonin V."/>
            <person name="Barry K.W."/>
            <person name="Bougher N.L."/>
            <person name="Buchanan P."/>
            <person name="Buyck B."/>
            <person name="Bense V."/>
            <person name="Catcheside P."/>
            <person name="Chovatia M."/>
            <person name="Cooper J."/>
            <person name="Damon W."/>
            <person name="Desjardin D."/>
            <person name="Finy P."/>
            <person name="Geml J."/>
            <person name="Haridas S."/>
            <person name="Hughes K."/>
            <person name="Justo A."/>
            <person name="Karasinski D."/>
            <person name="Kautmanova I."/>
            <person name="Kiss B."/>
            <person name="Kocsube S."/>
            <person name="Kotiranta H."/>
            <person name="LaButti K.M."/>
            <person name="Lechner B.E."/>
            <person name="Liimatainen K."/>
            <person name="Lipzen A."/>
            <person name="Lukacs Z."/>
            <person name="Mihaltcheva S."/>
            <person name="Morgado L.N."/>
            <person name="Niskanen T."/>
            <person name="Noordeloos M.E."/>
            <person name="Ohm R.A."/>
            <person name="Ortiz-Santana B."/>
            <person name="Ovrebo C."/>
            <person name="Racz N."/>
            <person name="Riley R."/>
            <person name="Savchenko A."/>
            <person name="Shiryaev A."/>
            <person name="Soop K."/>
            <person name="Spirin V."/>
            <person name="Szebenyi C."/>
            <person name="Tomsovsky M."/>
            <person name="Tulloss R.E."/>
            <person name="Uehling J."/>
            <person name="Grigoriev I.V."/>
            <person name="Vagvolgyi C."/>
            <person name="Papp T."/>
            <person name="Martin F.M."/>
            <person name="Miettinen O."/>
            <person name="Hibbett D.S."/>
            <person name="Nagy L.G."/>
        </authorList>
    </citation>
    <scope>NUCLEOTIDE SEQUENCE [LARGE SCALE GENOMIC DNA]</scope>
    <source>
        <strain evidence="1 2">NL-1719</strain>
    </source>
</reference>
<accession>A0ACD3BF15</accession>
<dbReference type="Proteomes" id="UP000308600">
    <property type="component" value="Unassembled WGS sequence"/>
</dbReference>
<keyword evidence="2" id="KW-1185">Reference proteome</keyword>
<proteinExistence type="predicted"/>
<protein>
    <submittedName>
        <fullName evidence="1">Uncharacterized protein</fullName>
    </submittedName>
</protein>
<dbReference type="EMBL" id="ML208260">
    <property type="protein sequence ID" value="TFK76511.1"/>
    <property type="molecule type" value="Genomic_DNA"/>
</dbReference>